<comment type="caution">
    <text evidence="1">The sequence shown here is derived from an EMBL/GenBank/DDBJ whole genome shotgun (WGS) entry which is preliminary data.</text>
</comment>
<evidence type="ECO:0000313" key="2">
    <source>
        <dbReference type="Proteomes" id="UP000663880"/>
    </source>
</evidence>
<organism evidence="1 2">
    <name type="scientific">Pieris macdunnoughi</name>
    <dbReference type="NCBI Taxonomy" id="345717"/>
    <lineage>
        <taxon>Eukaryota</taxon>
        <taxon>Metazoa</taxon>
        <taxon>Ecdysozoa</taxon>
        <taxon>Arthropoda</taxon>
        <taxon>Hexapoda</taxon>
        <taxon>Insecta</taxon>
        <taxon>Pterygota</taxon>
        <taxon>Neoptera</taxon>
        <taxon>Endopterygota</taxon>
        <taxon>Lepidoptera</taxon>
        <taxon>Glossata</taxon>
        <taxon>Ditrysia</taxon>
        <taxon>Papilionoidea</taxon>
        <taxon>Pieridae</taxon>
        <taxon>Pierinae</taxon>
        <taxon>Pieris</taxon>
    </lineage>
</organism>
<reference evidence="1" key="1">
    <citation type="submission" date="2021-02" db="EMBL/GenBank/DDBJ databases">
        <authorList>
            <person name="Steward A R."/>
        </authorList>
    </citation>
    <scope>NUCLEOTIDE SEQUENCE</scope>
</reference>
<dbReference type="AlphaFoldDB" id="A0A821RJL0"/>
<protein>
    <submittedName>
        <fullName evidence="1">Uncharacterized protein</fullName>
    </submittedName>
</protein>
<accession>A0A821RJL0</accession>
<gene>
    <name evidence="1" type="ORF">PMACD_LOCUS6251</name>
</gene>
<evidence type="ECO:0000313" key="1">
    <source>
        <dbReference type="EMBL" id="CAF4841960.1"/>
    </source>
</evidence>
<dbReference type="EMBL" id="CAJOBZ010000013">
    <property type="protein sequence ID" value="CAF4841960.1"/>
    <property type="molecule type" value="Genomic_DNA"/>
</dbReference>
<name>A0A821RJL0_9NEOP</name>
<sequence length="98" mass="11271">MEHPGGFASSPWAAMLGHGMHGMMQHEYAHGHAHTSMPMDLHVPQAFPYYRYLGELRDVTYAVEQKRFVGTSPANNEPYRPDQVFVQYNRITSARNRH</sequence>
<keyword evidence="2" id="KW-1185">Reference proteome</keyword>
<dbReference type="OrthoDB" id="8194068at2759"/>
<dbReference type="Proteomes" id="UP000663880">
    <property type="component" value="Unassembled WGS sequence"/>
</dbReference>
<proteinExistence type="predicted"/>